<evidence type="ECO:0000313" key="5">
    <source>
        <dbReference type="EMBL" id="PWA94594.1"/>
    </source>
</evidence>
<dbReference type="EMBL" id="PKPP01000303">
    <property type="protein sequence ID" value="PWA94594.1"/>
    <property type="molecule type" value="Genomic_DNA"/>
</dbReference>
<reference evidence="5 6" key="1">
    <citation type="journal article" date="2018" name="Mol. Plant">
        <title>The genome of Artemisia annua provides insight into the evolution of Asteraceae family and artemisinin biosynthesis.</title>
        <authorList>
            <person name="Shen Q."/>
            <person name="Zhang L."/>
            <person name="Liao Z."/>
            <person name="Wang S."/>
            <person name="Yan T."/>
            <person name="Shi P."/>
            <person name="Liu M."/>
            <person name="Fu X."/>
            <person name="Pan Q."/>
            <person name="Wang Y."/>
            <person name="Lv Z."/>
            <person name="Lu X."/>
            <person name="Zhang F."/>
            <person name="Jiang W."/>
            <person name="Ma Y."/>
            <person name="Chen M."/>
            <person name="Hao X."/>
            <person name="Li L."/>
            <person name="Tang Y."/>
            <person name="Lv G."/>
            <person name="Zhou Y."/>
            <person name="Sun X."/>
            <person name="Brodelius P.E."/>
            <person name="Rose J.K.C."/>
            <person name="Tang K."/>
        </authorList>
    </citation>
    <scope>NUCLEOTIDE SEQUENCE [LARGE SCALE GENOMIC DNA]</scope>
    <source>
        <strain evidence="6">cv. Huhao1</strain>
        <tissue evidence="5">Leaf</tissue>
    </source>
</reference>
<keyword evidence="2" id="KW-0677">Repeat</keyword>
<dbReference type="InterPro" id="IPR053038">
    <property type="entry name" value="RLP_Defense"/>
</dbReference>
<dbReference type="FunFam" id="3.80.10.10:FF:000383">
    <property type="entry name" value="Leucine-rich repeat receptor protein kinase EMS1"/>
    <property type="match status" value="2"/>
</dbReference>
<dbReference type="InterPro" id="IPR001611">
    <property type="entry name" value="Leu-rich_rpt"/>
</dbReference>
<dbReference type="OrthoDB" id="676979at2759"/>
<dbReference type="Gene3D" id="3.80.10.10">
    <property type="entry name" value="Ribonuclease Inhibitor"/>
    <property type="match status" value="2"/>
</dbReference>
<sequence>MKLLLNQQTGHFQAQKIKKKGKSSLTPLTGVFLSRFTNLTQLTISGDNVKASGIRIITSKMKSLTNVTLKGANLTGSIPKDWNLKMTQMDLSNNKLNGTMPTSLTLLESIKFLNLSSNELSGEIPGSISGLKGLVQLDLGSNQFNGSVPRSIGDMKGLKYLNLEKNNFHGVMPFNASFIKGLSVFKIGGNDGLCYNVSSFSKKSKLGIAACDKHGKPILPPTASADEPASSADDMASGDYDDGGSDGKKKKGGDDDHGPNKVVLGVAIGLSAVPPPPDIATSQQFGKEILGDEVATKSTNRALFQAQKMKEIGKSSLTPLTGVFLSRFTNLTQLTISGDNVKASGIRIITSKMKSLTNVTLKGANLTGSIPKDWNLKMTQMDLSNNKLNGTMPTSLTLLESIKFLNLSSNELSGEIPGSISGLKGLVQLDLGSNQFNGSVPRSIGDMKGLKYLNLEKNNFHGVMPFNASFIKGLSVFKIGGNDGLCYNVSSFSKKSKLGIAPCDKHGKPILPPPASADEPASSADDMASGDYDDGGSDGKKKKGGDDDHGPNKVVLGVAIGLSAVVFLIIFLVMLSKCGGRCCCC</sequence>
<proteinExistence type="predicted"/>
<dbReference type="InterPro" id="IPR032675">
    <property type="entry name" value="LRR_dom_sf"/>
</dbReference>
<dbReference type="SUPFAM" id="SSF52058">
    <property type="entry name" value="L domain-like"/>
    <property type="match status" value="2"/>
</dbReference>
<feature type="compositionally biased region" description="Low complexity" evidence="3">
    <location>
        <begin position="221"/>
        <end position="238"/>
    </location>
</feature>
<dbReference type="Proteomes" id="UP000245207">
    <property type="component" value="Unassembled WGS sequence"/>
</dbReference>
<feature type="region of interest" description="Disordered" evidence="3">
    <location>
        <begin position="509"/>
        <end position="547"/>
    </location>
</feature>
<keyword evidence="1" id="KW-0433">Leucine-rich repeat</keyword>
<keyword evidence="4" id="KW-0812">Transmembrane</keyword>
<feature type="region of interest" description="Disordered" evidence="3">
    <location>
        <begin position="219"/>
        <end position="259"/>
    </location>
</feature>
<protein>
    <submittedName>
        <fullName evidence="5">Leucine-rich repeat-containing protein</fullName>
    </submittedName>
</protein>
<dbReference type="AlphaFoldDB" id="A0A2U1Q999"/>
<evidence type="ECO:0000256" key="4">
    <source>
        <dbReference type="SAM" id="Phobius"/>
    </source>
</evidence>
<evidence type="ECO:0000256" key="2">
    <source>
        <dbReference type="ARBA" id="ARBA00022737"/>
    </source>
</evidence>
<evidence type="ECO:0000256" key="1">
    <source>
        <dbReference type="ARBA" id="ARBA00022614"/>
    </source>
</evidence>
<accession>A0A2U1Q999</accession>
<dbReference type="Pfam" id="PF00560">
    <property type="entry name" value="LRR_1"/>
    <property type="match status" value="4"/>
</dbReference>
<keyword evidence="4" id="KW-0472">Membrane</keyword>
<evidence type="ECO:0000256" key="3">
    <source>
        <dbReference type="SAM" id="MobiDB-lite"/>
    </source>
</evidence>
<keyword evidence="6" id="KW-1185">Reference proteome</keyword>
<name>A0A2U1Q999_ARTAN</name>
<organism evidence="5 6">
    <name type="scientific">Artemisia annua</name>
    <name type="common">Sweet wormwood</name>
    <dbReference type="NCBI Taxonomy" id="35608"/>
    <lineage>
        <taxon>Eukaryota</taxon>
        <taxon>Viridiplantae</taxon>
        <taxon>Streptophyta</taxon>
        <taxon>Embryophyta</taxon>
        <taxon>Tracheophyta</taxon>
        <taxon>Spermatophyta</taxon>
        <taxon>Magnoliopsida</taxon>
        <taxon>eudicotyledons</taxon>
        <taxon>Gunneridae</taxon>
        <taxon>Pentapetalae</taxon>
        <taxon>asterids</taxon>
        <taxon>campanulids</taxon>
        <taxon>Asterales</taxon>
        <taxon>Asteraceae</taxon>
        <taxon>Asteroideae</taxon>
        <taxon>Anthemideae</taxon>
        <taxon>Artemisiinae</taxon>
        <taxon>Artemisia</taxon>
    </lineage>
</organism>
<dbReference type="PANTHER" id="PTHR48064:SF1">
    <property type="entry name" value="RECEPTOR-LIKE PROTEIN 51-RELATED"/>
    <property type="match status" value="1"/>
</dbReference>
<keyword evidence="4" id="KW-1133">Transmembrane helix</keyword>
<dbReference type="PANTHER" id="PTHR48064">
    <property type="entry name" value="OS01G0750400 PROTEIN"/>
    <property type="match status" value="1"/>
</dbReference>
<dbReference type="PRINTS" id="PR00019">
    <property type="entry name" value="LEURICHRPT"/>
</dbReference>
<dbReference type="STRING" id="35608.A0A2U1Q999"/>
<comment type="caution">
    <text evidence="5">The sequence shown here is derived from an EMBL/GenBank/DDBJ whole genome shotgun (WGS) entry which is preliminary data.</text>
</comment>
<feature type="compositionally biased region" description="Low complexity" evidence="3">
    <location>
        <begin position="516"/>
        <end position="530"/>
    </location>
</feature>
<feature type="transmembrane region" description="Helical" evidence="4">
    <location>
        <begin position="554"/>
        <end position="575"/>
    </location>
</feature>
<gene>
    <name evidence="5" type="ORF">CTI12_AA059640</name>
</gene>
<evidence type="ECO:0000313" key="6">
    <source>
        <dbReference type="Proteomes" id="UP000245207"/>
    </source>
</evidence>